<proteinExistence type="predicted"/>
<dbReference type="EMBL" id="FJUX01000135">
    <property type="protein sequence ID" value="CZT10993.1"/>
    <property type="molecule type" value="Genomic_DNA"/>
</dbReference>
<dbReference type="AlphaFoldDB" id="A0A1E1LKH2"/>
<reference evidence="2" key="1">
    <citation type="submission" date="2016-03" db="EMBL/GenBank/DDBJ databases">
        <authorList>
            <person name="Guldener U."/>
        </authorList>
    </citation>
    <scope>NUCLEOTIDE SEQUENCE [LARGE SCALE GENOMIC DNA]</scope>
    <source>
        <strain evidence="2">04CH-RAC-A.6.1</strain>
    </source>
</reference>
<evidence type="ECO:0008006" key="3">
    <source>
        <dbReference type="Google" id="ProtNLM"/>
    </source>
</evidence>
<sequence length="166" mass="18633">MVSTKGEETGCCEVSVGILPSGASVVFQESTTYFLRNRSQCSLPLPAEVRAHQHPGQNGPVQFESLNFLVKYGKEITSVEGQCLWLICHFLPSQVPIPEDPEEEFVDLHPSNIIMYADTPDFVVAIIDSHRSGWYPENWEYCKAVFTAAPDGEWENEYVARFLEGC</sequence>
<evidence type="ECO:0000313" key="1">
    <source>
        <dbReference type="EMBL" id="CZT10993.1"/>
    </source>
</evidence>
<protein>
    <recommendedName>
        <fullName evidence="3">Aminoglycoside phosphotransferase domain-containing protein</fullName>
    </recommendedName>
</protein>
<evidence type="ECO:0000313" key="2">
    <source>
        <dbReference type="Proteomes" id="UP000178912"/>
    </source>
</evidence>
<dbReference type="OrthoDB" id="5404599at2759"/>
<organism evidence="1 2">
    <name type="scientific">Rhynchosporium agropyri</name>
    <dbReference type="NCBI Taxonomy" id="914238"/>
    <lineage>
        <taxon>Eukaryota</taxon>
        <taxon>Fungi</taxon>
        <taxon>Dikarya</taxon>
        <taxon>Ascomycota</taxon>
        <taxon>Pezizomycotina</taxon>
        <taxon>Leotiomycetes</taxon>
        <taxon>Helotiales</taxon>
        <taxon>Ploettnerulaceae</taxon>
        <taxon>Rhynchosporium</taxon>
    </lineage>
</organism>
<gene>
    <name evidence="1" type="ORF">RAG0_15296</name>
</gene>
<accession>A0A1E1LKH2</accession>
<keyword evidence="2" id="KW-1185">Reference proteome</keyword>
<name>A0A1E1LKH2_9HELO</name>
<dbReference type="Proteomes" id="UP000178912">
    <property type="component" value="Unassembled WGS sequence"/>
</dbReference>